<keyword evidence="3" id="KW-1185">Reference proteome</keyword>
<proteinExistence type="predicted"/>
<name>A0AAD8RH89_LOLMU</name>
<dbReference type="Proteomes" id="UP001231189">
    <property type="component" value="Unassembled WGS sequence"/>
</dbReference>
<evidence type="ECO:0000313" key="2">
    <source>
        <dbReference type="EMBL" id="KAK1620716.1"/>
    </source>
</evidence>
<gene>
    <name evidence="2" type="ORF">QYE76_026233</name>
</gene>
<feature type="region of interest" description="Disordered" evidence="1">
    <location>
        <begin position="298"/>
        <end position="335"/>
    </location>
</feature>
<evidence type="ECO:0008006" key="4">
    <source>
        <dbReference type="Google" id="ProtNLM"/>
    </source>
</evidence>
<feature type="compositionally biased region" description="Low complexity" evidence="1">
    <location>
        <begin position="307"/>
        <end position="335"/>
    </location>
</feature>
<feature type="region of interest" description="Disordered" evidence="1">
    <location>
        <begin position="149"/>
        <end position="174"/>
    </location>
</feature>
<dbReference type="EMBL" id="JAUUTY010000006">
    <property type="protein sequence ID" value="KAK1620716.1"/>
    <property type="molecule type" value="Genomic_DNA"/>
</dbReference>
<protein>
    <recommendedName>
        <fullName evidence="4">Reverse transcriptase domain-containing protein</fullName>
    </recommendedName>
</protein>
<sequence length="443" mass="47788">MCSEGTAAAVHARWRSSGGDGRLPSIYVIDGGLPRCSVLDCNAAAATAAFPAAMCSTVAPRPQGGYSVLDGRVAGLPPLLHAQRRGGSTATPCWAAAVSPATLCPHFPKIESPDSENCQSLRAGTAAAAKRRLDSENCQSLRAGTAAAAKRRLDSENCAPPEPPPGLARPFQKSSSSFARASAYRRIATVVSINAGQEARWSSRARVPVSIWTWLLTVDGRRPPPPELARPNPSSRSAALPLRHHRALRPPDLLPFTPRAFRPPVPQGRGRTLLRLASALGYPNREIRTTPYKIFRCPARSPPSPSPVRCRPSASSVRLHSHPSTAASTDSSTAPPRAALDLLTRMSIGIAPKLNELVSPSQNTFITGRSLYDNFILFKQSACLLHQLRVPRVLLKLDLARAYDSLSWPFVIKDMGQYGFSHRFLDWLTILLSSASTKVLIKV</sequence>
<organism evidence="2 3">
    <name type="scientific">Lolium multiflorum</name>
    <name type="common">Italian ryegrass</name>
    <name type="synonym">Lolium perenne subsp. multiflorum</name>
    <dbReference type="NCBI Taxonomy" id="4521"/>
    <lineage>
        <taxon>Eukaryota</taxon>
        <taxon>Viridiplantae</taxon>
        <taxon>Streptophyta</taxon>
        <taxon>Embryophyta</taxon>
        <taxon>Tracheophyta</taxon>
        <taxon>Spermatophyta</taxon>
        <taxon>Magnoliopsida</taxon>
        <taxon>Liliopsida</taxon>
        <taxon>Poales</taxon>
        <taxon>Poaceae</taxon>
        <taxon>BOP clade</taxon>
        <taxon>Pooideae</taxon>
        <taxon>Poodae</taxon>
        <taxon>Poeae</taxon>
        <taxon>Poeae Chloroplast Group 2 (Poeae type)</taxon>
        <taxon>Loliodinae</taxon>
        <taxon>Loliinae</taxon>
        <taxon>Lolium</taxon>
    </lineage>
</organism>
<feature type="region of interest" description="Disordered" evidence="1">
    <location>
        <begin position="249"/>
        <end position="268"/>
    </location>
</feature>
<reference evidence="2" key="1">
    <citation type="submission" date="2023-07" db="EMBL/GenBank/DDBJ databases">
        <title>A chromosome-level genome assembly of Lolium multiflorum.</title>
        <authorList>
            <person name="Chen Y."/>
            <person name="Copetti D."/>
            <person name="Kolliker R."/>
            <person name="Studer B."/>
        </authorList>
    </citation>
    <scope>NUCLEOTIDE SEQUENCE</scope>
    <source>
        <strain evidence="2">02402/16</strain>
        <tissue evidence="2">Leaf</tissue>
    </source>
</reference>
<evidence type="ECO:0000256" key="1">
    <source>
        <dbReference type="SAM" id="MobiDB-lite"/>
    </source>
</evidence>
<accession>A0AAD8RH89</accession>
<evidence type="ECO:0000313" key="3">
    <source>
        <dbReference type="Proteomes" id="UP001231189"/>
    </source>
</evidence>
<comment type="caution">
    <text evidence="2">The sequence shown here is derived from an EMBL/GenBank/DDBJ whole genome shotgun (WGS) entry which is preliminary data.</text>
</comment>
<dbReference type="AlphaFoldDB" id="A0AAD8RH89"/>